<dbReference type="GO" id="GO:0008270">
    <property type="term" value="F:zinc ion binding"/>
    <property type="evidence" value="ECO:0007669"/>
    <property type="project" value="UniProtKB-KW"/>
</dbReference>
<evidence type="ECO:0000256" key="5">
    <source>
        <dbReference type="ARBA" id="ARBA00008117"/>
    </source>
</evidence>
<evidence type="ECO:0000256" key="17">
    <source>
        <dbReference type="SAM" id="MobiDB-lite"/>
    </source>
</evidence>
<dbReference type="SUPFAM" id="SSF57850">
    <property type="entry name" value="RING/U-box"/>
    <property type="match status" value="1"/>
</dbReference>
<gene>
    <name evidence="19" type="primary">rnf10</name>
    <name evidence="19" type="ORF">AVEN_159532_1</name>
</gene>
<feature type="compositionally biased region" description="Low complexity" evidence="17">
    <location>
        <begin position="622"/>
        <end position="631"/>
    </location>
</feature>
<sequence>MEKGNAKNSSSSKSSNCDSKNKQDVPNKYFRLPRVKDNISPRTDVRRKSNPQRNRELFDKRPRNKTGTVCERYRSEIADGAVGEQSTKQGCKKTNLNHLLNFTLTPLDNWEGNGRRPTHNRTKLPKYNKELFLQANCQFIARDSGNYSVHQKNPDILVEWSLIEEIHLPCHEVPLCPICLYVPVAAKITRCGHIYCWPCVLHYLSLTDKTWQKCPICFEAVHKTELKSVSLRVQKSFTVGGEITMCLMKREKGSLLSVPVIEQKSTNSLCNVDEVDSVTRYQKLLLACPKGVQLIINRERMELNQAYEAEKDTPEVCFIEAAMKLLDEREYNLNRILDSEQHKDQENMVGATRKHLASIGSMDSADESVNLENEEASFKPGSFTPNNSLQNPSVDSSNKSICFFYQAEDGQHIYLHNVNVRMLLKEYGSLEFAPPVLTAKLVEVESVTMTEVLRKRLRYLQHLPLTCEFQVVELDFSQLVSELTVQQFEGEIKRRKMNRSKKARSERRREKMIEEEENRKLGKYPKATYNLNSADQFPSYNPEDFLSLSPPKSGISGVKPIADYDVSDLNGDGNILGSGYSDEFPAADPICSPVTSFAQKLKAGPKTFTSIPKDFNKPSTLVSPQSQVSVDSDGEECTPAPEYHQSFSDSIQAALDAVTLKEPSDNNQSSSKKKKKGKKQLLFTTSMNRNNF</sequence>
<evidence type="ECO:0000259" key="18">
    <source>
        <dbReference type="PROSITE" id="PS50089"/>
    </source>
</evidence>
<name>A0A4Y2GLZ2_ARAVE</name>
<dbReference type="OrthoDB" id="10064108at2759"/>
<evidence type="ECO:0000256" key="10">
    <source>
        <dbReference type="ARBA" id="ARBA00022771"/>
    </source>
</evidence>
<comment type="caution">
    <text evidence="19">The sequence shown here is derived from an EMBL/GenBank/DDBJ whole genome shotgun (WGS) entry which is preliminary data.</text>
</comment>
<evidence type="ECO:0000256" key="3">
    <source>
        <dbReference type="ARBA" id="ARBA00004496"/>
    </source>
</evidence>
<keyword evidence="20" id="KW-1185">Reference proteome</keyword>
<dbReference type="GO" id="GO:0005737">
    <property type="term" value="C:cytoplasm"/>
    <property type="evidence" value="ECO:0007669"/>
    <property type="project" value="UniProtKB-SubCell"/>
</dbReference>
<evidence type="ECO:0000256" key="4">
    <source>
        <dbReference type="ARBA" id="ARBA00004906"/>
    </source>
</evidence>
<feature type="region of interest" description="Disordered" evidence="17">
    <location>
        <begin position="618"/>
        <end position="643"/>
    </location>
</feature>
<feature type="compositionally biased region" description="Polar residues" evidence="17">
    <location>
        <begin position="383"/>
        <end position="395"/>
    </location>
</feature>
<evidence type="ECO:0000256" key="11">
    <source>
        <dbReference type="ARBA" id="ARBA00022786"/>
    </source>
</evidence>
<comment type="similarity">
    <text evidence="5">Belongs to the RNF10 family.</text>
</comment>
<comment type="subcellular location">
    <subcellularLocation>
        <location evidence="3">Cytoplasm</location>
    </subcellularLocation>
    <subcellularLocation>
        <location evidence="2">Nucleus</location>
    </subcellularLocation>
</comment>
<evidence type="ECO:0000256" key="14">
    <source>
        <dbReference type="ARBA" id="ARBA00035131"/>
    </source>
</evidence>
<dbReference type="Gene3D" id="3.30.40.10">
    <property type="entry name" value="Zinc/RING finger domain, C3HC4 (zinc finger)"/>
    <property type="match status" value="1"/>
</dbReference>
<evidence type="ECO:0000256" key="9">
    <source>
        <dbReference type="ARBA" id="ARBA00022723"/>
    </source>
</evidence>
<dbReference type="InterPro" id="IPR001841">
    <property type="entry name" value="Znf_RING"/>
</dbReference>
<evidence type="ECO:0000256" key="12">
    <source>
        <dbReference type="ARBA" id="ARBA00022833"/>
    </source>
</evidence>
<keyword evidence="7" id="KW-0963">Cytoplasm</keyword>
<keyword evidence="8" id="KW-0808">Transferase</keyword>
<dbReference type="GO" id="GO:0005634">
    <property type="term" value="C:nucleus"/>
    <property type="evidence" value="ECO:0007669"/>
    <property type="project" value="UniProtKB-SubCell"/>
</dbReference>
<accession>A0A4Y2GLZ2</accession>
<dbReference type="EMBL" id="BGPR01001431">
    <property type="protein sequence ID" value="GBM53725.1"/>
    <property type="molecule type" value="Genomic_DNA"/>
</dbReference>
<keyword evidence="10 16" id="KW-0863">Zinc-finger</keyword>
<dbReference type="GO" id="GO:0000976">
    <property type="term" value="F:transcription cis-regulatory region binding"/>
    <property type="evidence" value="ECO:0007669"/>
    <property type="project" value="TreeGrafter"/>
</dbReference>
<feature type="compositionally biased region" description="Low complexity" evidence="17">
    <location>
        <begin position="1"/>
        <end position="18"/>
    </location>
</feature>
<dbReference type="InterPro" id="IPR013083">
    <property type="entry name" value="Znf_RING/FYVE/PHD"/>
</dbReference>
<dbReference type="PROSITE" id="PS00518">
    <property type="entry name" value="ZF_RING_1"/>
    <property type="match status" value="1"/>
</dbReference>
<dbReference type="Proteomes" id="UP000499080">
    <property type="component" value="Unassembled WGS sequence"/>
</dbReference>
<comment type="pathway">
    <text evidence="4">Protein modification; protein ubiquitination.</text>
</comment>
<protein>
    <recommendedName>
        <fullName evidence="14">E3 ubiquitin-protein ligase RNF10</fullName>
        <ecNumber evidence="6">2.3.2.27</ecNumber>
    </recommendedName>
    <alternativeName>
        <fullName evidence="15">RING finger protein 10</fullName>
    </alternativeName>
</protein>
<evidence type="ECO:0000256" key="8">
    <source>
        <dbReference type="ARBA" id="ARBA00022679"/>
    </source>
</evidence>
<feature type="domain" description="RING-type" evidence="18">
    <location>
        <begin position="176"/>
        <end position="217"/>
    </location>
</feature>
<evidence type="ECO:0000313" key="20">
    <source>
        <dbReference type="Proteomes" id="UP000499080"/>
    </source>
</evidence>
<dbReference type="AlphaFoldDB" id="A0A4Y2GLZ2"/>
<evidence type="ECO:0000256" key="6">
    <source>
        <dbReference type="ARBA" id="ARBA00012483"/>
    </source>
</evidence>
<keyword evidence="12" id="KW-0862">Zinc</keyword>
<feature type="region of interest" description="Disordered" evidence="17">
    <location>
        <begin position="660"/>
        <end position="692"/>
    </location>
</feature>
<dbReference type="InterPro" id="IPR017907">
    <property type="entry name" value="Znf_RING_CS"/>
</dbReference>
<dbReference type="GO" id="GO:0061630">
    <property type="term" value="F:ubiquitin protein ligase activity"/>
    <property type="evidence" value="ECO:0007669"/>
    <property type="project" value="UniProtKB-EC"/>
</dbReference>
<feature type="region of interest" description="Disordered" evidence="17">
    <location>
        <begin position="1"/>
        <end position="63"/>
    </location>
</feature>
<keyword evidence="11" id="KW-0833">Ubl conjugation pathway</keyword>
<dbReference type="PROSITE" id="PS50089">
    <property type="entry name" value="ZF_RING_2"/>
    <property type="match status" value="1"/>
</dbReference>
<feature type="compositionally biased region" description="Basic and acidic residues" evidence="17">
    <location>
        <begin position="34"/>
        <end position="61"/>
    </location>
</feature>
<reference evidence="19 20" key="1">
    <citation type="journal article" date="2019" name="Sci. Rep.">
        <title>Orb-weaving spider Araneus ventricosus genome elucidates the spidroin gene catalogue.</title>
        <authorList>
            <person name="Kono N."/>
            <person name="Nakamura H."/>
            <person name="Ohtoshi R."/>
            <person name="Moran D.A.P."/>
            <person name="Shinohara A."/>
            <person name="Yoshida Y."/>
            <person name="Fujiwara M."/>
            <person name="Mori M."/>
            <person name="Tomita M."/>
            <person name="Arakawa K."/>
        </authorList>
    </citation>
    <scope>NUCLEOTIDE SEQUENCE [LARGE SCALE GENOMIC DNA]</scope>
</reference>
<proteinExistence type="inferred from homology"/>
<dbReference type="SMART" id="SM00184">
    <property type="entry name" value="RING"/>
    <property type="match status" value="1"/>
</dbReference>
<dbReference type="GO" id="GO:0045944">
    <property type="term" value="P:positive regulation of transcription by RNA polymerase II"/>
    <property type="evidence" value="ECO:0007669"/>
    <property type="project" value="TreeGrafter"/>
</dbReference>
<keyword evidence="13" id="KW-0539">Nucleus</keyword>
<dbReference type="FunFam" id="3.30.40.10:FF:000112">
    <property type="entry name" value="RING finger protein 10"/>
    <property type="match status" value="1"/>
</dbReference>
<evidence type="ECO:0000313" key="19">
    <source>
        <dbReference type="EMBL" id="GBM53725.1"/>
    </source>
</evidence>
<keyword evidence="9" id="KW-0479">Metal-binding</keyword>
<dbReference type="CDD" id="cd16536">
    <property type="entry name" value="RING-HC_RNF10"/>
    <property type="match status" value="1"/>
</dbReference>
<evidence type="ECO:0000256" key="7">
    <source>
        <dbReference type="ARBA" id="ARBA00022490"/>
    </source>
</evidence>
<organism evidence="19 20">
    <name type="scientific">Araneus ventricosus</name>
    <name type="common">Orbweaver spider</name>
    <name type="synonym">Epeira ventricosa</name>
    <dbReference type="NCBI Taxonomy" id="182803"/>
    <lineage>
        <taxon>Eukaryota</taxon>
        <taxon>Metazoa</taxon>
        <taxon>Ecdysozoa</taxon>
        <taxon>Arthropoda</taxon>
        <taxon>Chelicerata</taxon>
        <taxon>Arachnida</taxon>
        <taxon>Araneae</taxon>
        <taxon>Araneomorphae</taxon>
        <taxon>Entelegynae</taxon>
        <taxon>Araneoidea</taxon>
        <taxon>Araneidae</taxon>
        <taxon>Araneus</taxon>
    </lineage>
</organism>
<evidence type="ECO:0000256" key="2">
    <source>
        <dbReference type="ARBA" id="ARBA00004123"/>
    </source>
</evidence>
<evidence type="ECO:0000256" key="1">
    <source>
        <dbReference type="ARBA" id="ARBA00000900"/>
    </source>
</evidence>
<dbReference type="EC" id="2.3.2.27" evidence="6"/>
<feature type="compositionally biased region" description="Polar residues" evidence="17">
    <location>
        <begin position="682"/>
        <end position="692"/>
    </location>
</feature>
<dbReference type="Pfam" id="PF00097">
    <property type="entry name" value="zf-C3HC4"/>
    <property type="match status" value="1"/>
</dbReference>
<dbReference type="InterPro" id="IPR039739">
    <property type="entry name" value="MAG2/RNF10"/>
</dbReference>
<dbReference type="InterPro" id="IPR018957">
    <property type="entry name" value="Znf_C3HC4_RING-type"/>
</dbReference>
<dbReference type="PANTHER" id="PTHR12983">
    <property type="entry name" value="RING FINGER 10 FAMILY MEMBER"/>
    <property type="match status" value="1"/>
</dbReference>
<comment type="catalytic activity">
    <reaction evidence="1">
        <text>S-ubiquitinyl-[E2 ubiquitin-conjugating enzyme]-L-cysteine + [acceptor protein]-L-lysine = [E2 ubiquitin-conjugating enzyme]-L-cysteine + N(6)-ubiquitinyl-[acceptor protein]-L-lysine.</text>
        <dbReference type="EC" id="2.3.2.27"/>
    </reaction>
</comment>
<feature type="region of interest" description="Disordered" evidence="17">
    <location>
        <begin position="369"/>
        <end position="395"/>
    </location>
</feature>
<dbReference type="PANTHER" id="PTHR12983:SF9">
    <property type="entry name" value="E3 UBIQUITIN-PROTEIN LIGASE RNF10"/>
    <property type="match status" value="1"/>
</dbReference>
<evidence type="ECO:0000256" key="16">
    <source>
        <dbReference type="PROSITE-ProRule" id="PRU00175"/>
    </source>
</evidence>
<evidence type="ECO:0000256" key="15">
    <source>
        <dbReference type="ARBA" id="ARBA00035390"/>
    </source>
</evidence>
<evidence type="ECO:0000256" key="13">
    <source>
        <dbReference type="ARBA" id="ARBA00023242"/>
    </source>
</evidence>